<evidence type="ECO:0000256" key="1">
    <source>
        <dbReference type="SAM" id="SignalP"/>
    </source>
</evidence>
<evidence type="ECO:0000313" key="3">
    <source>
        <dbReference type="EMBL" id="MBB3019717.1"/>
    </source>
</evidence>
<proteinExistence type="predicted"/>
<dbReference type="RefSeq" id="WP_210277612.1">
    <property type="nucleotide sequence ID" value="NZ_JACHWB010000003.1"/>
</dbReference>
<protein>
    <submittedName>
        <fullName evidence="3">Glycerophosphoryl diester phosphodiesterase</fullName>
    </submittedName>
</protein>
<accession>A0A7W4YWN4</accession>
<dbReference type="GO" id="GO:0008081">
    <property type="term" value="F:phosphoric diester hydrolase activity"/>
    <property type="evidence" value="ECO:0007669"/>
    <property type="project" value="InterPro"/>
</dbReference>
<name>A0A7W4YWN4_9HYPH</name>
<dbReference type="Proteomes" id="UP000532010">
    <property type="component" value="Unassembled WGS sequence"/>
</dbReference>
<dbReference type="InterPro" id="IPR017946">
    <property type="entry name" value="PLC-like_Pdiesterase_TIM-brl"/>
</dbReference>
<feature type="domain" description="GP-PDE" evidence="2">
    <location>
        <begin position="33"/>
        <end position="59"/>
    </location>
</feature>
<dbReference type="AlphaFoldDB" id="A0A7W4YWN4"/>
<dbReference type="InterPro" id="IPR030395">
    <property type="entry name" value="GP_PDE_dom"/>
</dbReference>
<gene>
    <name evidence="3" type="ORF">FHR70_002782</name>
</gene>
<evidence type="ECO:0000313" key="4">
    <source>
        <dbReference type="Proteomes" id="UP000532010"/>
    </source>
</evidence>
<evidence type="ECO:0000259" key="2">
    <source>
        <dbReference type="PROSITE" id="PS51704"/>
    </source>
</evidence>
<dbReference type="SUPFAM" id="SSF51695">
    <property type="entry name" value="PLC-like phosphodiesterases"/>
    <property type="match status" value="1"/>
</dbReference>
<sequence>MNYLALLSSMTALVPAMIGSSMAQEKTQTGATTIVVAHRGASGYLPEHTLEAYKMAIDM</sequence>
<keyword evidence="1" id="KW-0732">Signal</keyword>
<dbReference type="PROSITE" id="PS51704">
    <property type="entry name" value="GP_PDE"/>
    <property type="match status" value="1"/>
</dbReference>
<dbReference type="EMBL" id="JACHWB010000003">
    <property type="protein sequence ID" value="MBB3019717.1"/>
    <property type="molecule type" value="Genomic_DNA"/>
</dbReference>
<feature type="chain" id="PRO_5030927102" evidence="1">
    <location>
        <begin position="24"/>
        <end position="59"/>
    </location>
</feature>
<dbReference type="GO" id="GO:0006629">
    <property type="term" value="P:lipid metabolic process"/>
    <property type="evidence" value="ECO:0007669"/>
    <property type="project" value="InterPro"/>
</dbReference>
<keyword evidence="4" id="KW-1185">Reference proteome</keyword>
<reference evidence="3 4" key="1">
    <citation type="submission" date="2020-08" db="EMBL/GenBank/DDBJ databases">
        <title>The Agave Microbiome: Exploring the role of microbial communities in plant adaptations to desert environments.</title>
        <authorList>
            <person name="Partida-Martinez L.P."/>
        </authorList>
    </citation>
    <scope>NUCLEOTIDE SEQUENCE [LARGE SCALE GENOMIC DNA]</scope>
    <source>
        <strain evidence="3 4">AT3.9</strain>
    </source>
</reference>
<comment type="caution">
    <text evidence="3">The sequence shown here is derived from an EMBL/GenBank/DDBJ whole genome shotgun (WGS) entry which is preliminary data.</text>
</comment>
<dbReference type="Gene3D" id="3.20.20.190">
    <property type="entry name" value="Phosphatidylinositol (PI) phosphodiesterase"/>
    <property type="match status" value="1"/>
</dbReference>
<organism evidence="3 4">
    <name type="scientific">Microvirga lupini</name>
    <dbReference type="NCBI Taxonomy" id="420324"/>
    <lineage>
        <taxon>Bacteria</taxon>
        <taxon>Pseudomonadati</taxon>
        <taxon>Pseudomonadota</taxon>
        <taxon>Alphaproteobacteria</taxon>
        <taxon>Hyphomicrobiales</taxon>
        <taxon>Methylobacteriaceae</taxon>
        <taxon>Microvirga</taxon>
    </lineage>
</organism>
<feature type="signal peptide" evidence="1">
    <location>
        <begin position="1"/>
        <end position="23"/>
    </location>
</feature>